<evidence type="ECO:0000313" key="10">
    <source>
        <dbReference type="EMBL" id="SCC19381.1"/>
    </source>
</evidence>
<keyword evidence="6 7" id="KW-0472">Membrane</keyword>
<dbReference type="Proteomes" id="UP000181997">
    <property type="component" value="Unassembled WGS sequence"/>
</dbReference>
<evidence type="ECO:0000256" key="6">
    <source>
        <dbReference type="ARBA" id="ARBA00023136"/>
    </source>
</evidence>
<evidence type="ECO:0000259" key="9">
    <source>
        <dbReference type="Pfam" id="PF20730"/>
    </source>
</evidence>
<dbReference type="InterPro" id="IPR023090">
    <property type="entry name" value="UPF0702_alpha/beta_dom_sf"/>
</dbReference>
<evidence type="ECO:0000313" key="11">
    <source>
        <dbReference type="Proteomes" id="UP000181997"/>
    </source>
</evidence>
<evidence type="ECO:0000256" key="2">
    <source>
        <dbReference type="ARBA" id="ARBA00006448"/>
    </source>
</evidence>
<feature type="domain" description="YetF C-terminal" evidence="8">
    <location>
        <begin position="87"/>
        <end position="156"/>
    </location>
</feature>
<dbReference type="Pfam" id="PF04239">
    <property type="entry name" value="DUF421"/>
    <property type="match status" value="1"/>
</dbReference>
<evidence type="ECO:0000256" key="1">
    <source>
        <dbReference type="ARBA" id="ARBA00004651"/>
    </source>
</evidence>
<keyword evidence="11" id="KW-1185">Reference proteome</keyword>
<evidence type="ECO:0000256" key="4">
    <source>
        <dbReference type="ARBA" id="ARBA00022692"/>
    </source>
</evidence>
<feature type="transmembrane region" description="Helical" evidence="7">
    <location>
        <begin position="6"/>
        <end position="27"/>
    </location>
</feature>
<keyword evidence="4 7" id="KW-0812">Transmembrane</keyword>
<name>A0A0V8HGF4_9BACI</name>
<accession>A0A0V8HGF4</accession>
<feature type="domain" description="YetF-like N-terminal transmembrane" evidence="9">
    <location>
        <begin position="17"/>
        <end position="79"/>
    </location>
</feature>
<protein>
    <recommendedName>
        <fullName evidence="12">DUF421 domain-containing protein</fullName>
    </recommendedName>
</protein>
<organism evidence="10 11">
    <name type="scientific">[Bacillus] enclensis</name>
    <dbReference type="NCBI Taxonomy" id="1402860"/>
    <lineage>
        <taxon>Bacteria</taxon>
        <taxon>Bacillati</taxon>
        <taxon>Bacillota</taxon>
        <taxon>Bacilli</taxon>
        <taxon>Bacillales</taxon>
        <taxon>Bacillaceae</taxon>
        <taxon>Rossellomorea</taxon>
    </lineage>
</organism>
<evidence type="ECO:0000259" key="8">
    <source>
        <dbReference type="Pfam" id="PF04239"/>
    </source>
</evidence>
<comment type="subcellular location">
    <subcellularLocation>
        <location evidence="1">Cell membrane</location>
        <topology evidence="1">Multi-pass membrane protein</topology>
    </subcellularLocation>
</comment>
<feature type="transmembrane region" description="Helical" evidence="7">
    <location>
        <begin position="39"/>
        <end position="58"/>
    </location>
</feature>
<evidence type="ECO:0000256" key="3">
    <source>
        <dbReference type="ARBA" id="ARBA00022475"/>
    </source>
</evidence>
<evidence type="ECO:0000256" key="5">
    <source>
        <dbReference type="ARBA" id="ARBA00022989"/>
    </source>
</evidence>
<proteinExistence type="inferred from homology"/>
<dbReference type="EMBL" id="FMAU01000003">
    <property type="protein sequence ID" value="SCC19381.1"/>
    <property type="molecule type" value="Genomic_DNA"/>
</dbReference>
<keyword evidence="5 7" id="KW-1133">Transmembrane helix</keyword>
<dbReference type="PANTHER" id="PTHR34582">
    <property type="entry name" value="UPF0702 TRANSMEMBRANE PROTEIN YCAP"/>
    <property type="match status" value="1"/>
</dbReference>
<dbReference type="OrthoDB" id="9793799at2"/>
<gene>
    <name evidence="10" type="ORF">GA0061094_3051</name>
</gene>
<comment type="similarity">
    <text evidence="2">Belongs to the UPF0702 family.</text>
</comment>
<dbReference type="AlphaFoldDB" id="A0A0V8HGF4"/>
<dbReference type="InterPro" id="IPR048454">
    <property type="entry name" value="YetF_N"/>
</dbReference>
<evidence type="ECO:0000256" key="7">
    <source>
        <dbReference type="SAM" id="Phobius"/>
    </source>
</evidence>
<dbReference type="RefSeq" id="WP_032085504.1">
    <property type="nucleotide sequence ID" value="NZ_FMAU01000003.1"/>
</dbReference>
<dbReference type="GO" id="GO:0005886">
    <property type="term" value="C:plasma membrane"/>
    <property type="evidence" value="ECO:0007669"/>
    <property type="project" value="UniProtKB-SubCell"/>
</dbReference>
<dbReference type="Pfam" id="PF20730">
    <property type="entry name" value="YetF_N"/>
    <property type="match status" value="1"/>
</dbReference>
<dbReference type="InterPro" id="IPR007353">
    <property type="entry name" value="DUF421"/>
</dbReference>
<dbReference type="PANTHER" id="PTHR34582:SF6">
    <property type="entry name" value="UPF0702 TRANSMEMBRANE PROTEIN YCAP"/>
    <property type="match status" value="1"/>
</dbReference>
<keyword evidence="3" id="KW-1003">Cell membrane</keyword>
<evidence type="ECO:0008006" key="12">
    <source>
        <dbReference type="Google" id="ProtNLM"/>
    </source>
</evidence>
<feature type="transmembrane region" description="Helical" evidence="7">
    <location>
        <begin position="64"/>
        <end position="84"/>
    </location>
</feature>
<sequence>MLIGSLYGIYRILVVGILAYISLVALLRLSGKRTLSKLNAYDLVVTVSIGAILSQILLNKKVPLIEGVAAIVLLITLQFIGTWMSSRSETFSTLLKSSPALLYYKDQFHERVLRKERITKREVLQVVRNAGYASLQDVNIVILESDGGFSVIGHTAEEDSDSLKHVFGYGEGKKD</sequence>
<dbReference type="Gene3D" id="3.30.240.20">
    <property type="entry name" value="bsu07140 like domains"/>
    <property type="match status" value="1"/>
</dbReference>
<reference evidence="11" key="1">
    <citation type="submission" date="2016-08" db="EMBL/GenBank/DDBJ databases">
        <authorList>
            <person name="Varghese N."/>
            <person name="Submissions Spin"/>
        </authorList>
    </citation>
    <scope>NUCLEOTIDE SEQUENCE [LARGE SCALE GENOMIC DNA]</scope>
    <source>
        <strain evidence="11">SGD-1123</strain>
    </source>
</reference>